<feature type="domain" description="Ion transport" evidence="15">
    <location>
        <begin position="390"/>
        <end position="673"/>
    </location>
</feature>
<feature type="domain" description="Ion transport" evidence="15">
    <location>
        <begin position="737"/>
        <end position="805"/>
    </location>
</feature>
<keyword evidence="7" id="KW-0851">Voltage-gated channel</keyword>
<evidence type="ECO:0000256" key="9">
    <source>
        <dbReference type="ARBA" id="ARBA00023065"/>
    </source>
</evidence>
<evidence type="ECO:0000256" key="5">
    <source>
        <dbReference type="ARBA" id="ARBA00022692"/>
    </source>
</evidence>
<feature type="transmembrane region" description="Helical" evidence="14">
    <location>
        <begin position="50"/>
        <end position="70"/>
    </location>
</feature>
<keyword evidence="10 14" id="KW-0472">Membrane</keyword>
<feature type="transmembrane region" description="Helical" evidence="14">
    <location>
        <begin position="516"/>
        <end position="544"/>
    </location>
</feature>
<evidence type="ECO:0000256" key="1">
    <source>
        <dbReference type="ARBA" id="ARBA00004141"/>
    </source>
</evidence>
<organism evidence="16 17">
    <name type="scientific">Bodo saltans</name>
    <name type="common">Flagellated protozoan</name>
    <dbReference type="NCBI Taxonomy" id="75058"/>
    <lineage>
        <taxon>Eukaryota</taxon>
        <taxon>Discoba</taxon>
        <taxon>Euglenozoa</taxon>
        <taxon>Kinetoplastea</taxon>
        <taxon>Metakinetoplastina</taxon>
        <taxon>Eubodonida</taxon>
        <taxon>Bodonidae</taxon>
        <taxon>Bodo</taxon>
    </lineage>
</organism>
<proteinExistence type="predicted"/>
<dbReference type="Gene3D" id="1.10.287.70">
    <property type="match status" value="2"/>
</dbReference>
<evidence type="ECO:0000256" key="2">
    <source>
        <dbReference type="ARBA" id="ARBA00022448"/>
    </source>
</evidence>
<evidence type="ECO:0000313" key="17">
    <source>
        <dbReference type="Proteomes" id="UP000051952"/>
    </source>
</evidence>
<dbReference type="Pfam" id="PF00520">
    <property type="entry name" value="Ion_trans"/>
    <property type="match status" value="3"/>
</dbReference>
<feature type="transmembrane region" description="Helical" evidence="14">
    <location>
        <begin position="426"/>
        <end position="447"/>
    </location>
</feature>
<keyword evidence="9" id="KW-0406">Ion transport</keyword>
<keyword evidence="4" id="KW-0107">Calcium channel</keyword>
<keyword evidence="6" id="KW-0106">Calcium</keyword>
<dbReference type="OMA" id="IVIATAX"/>
<feature type="compositionally biased region" description="Low complexity" evidence="13">
    <location>
        <begin position="1"/>
        <end position="11"/>
    </location>
</feature>
<keyword evidence="3" id="KW-0109">Calcium transport</keyword>
<sequence length="805" mass="90949">LDVIERPITPDTETDDDNDETRIMDSKLNDERAQWRKNLSVFVSHPLWDGLIMLVTVVNVGALSIDYYGIPEPLFTILNDTSLVCTGLFGLDIILKIVAFGIQTYFKIGMNRLDLALVIVSIPDIIASGGESSAFSSIRVFRLFRLLRLVRSIKSMQTIVLCVIHSLTSAALLSMILLLFLYIYAILGMQLFGLEYNHPQVKETVRDSYGTLWEAALGCFIVVTGDNWTDRIFLNSPTSVADIIQNVLFFVSLFIIGNYVFLNLFVAILLDSLSEMMEKVEQTELVMPILILPTISNAHRLLGLPPVTRTKEKDEGDTSSTSHLSQRSHSRKGFHDELVEHDGMFLHVVRATKKHLFGYRGIVVDGDSLFTFAASSAFRQLILHAVTCNAFQLMIDFVLVVNVVAVALASPLWGEEAQGRLNALNNFLTWFFVGEMCLKIIAFGVWWPEGELKKHLVAADDCEWLIHPAYLRIGWNVVDFLVVLTSVLAELVPELKILRALRTIRLIHRIPPMRTVVLSLIQAIPQVLNAFGLVVFLLIVFTIMGVQFFKGKFYECNDPDIQEMVNCTGYFDLIVEGAFESYNVTTERSWDRFDYHFDNFGASLMSVFIVSVGEDWSSIMYHAMDTTSIGGGLKYYNSPQYALFFVIMYACCNFCALQMLVGVLINYFQKMKELNDGSAVLTPQQRMYVHARHAIEASAIVEEHDTPMSNPLSQLIHDVFTFRIDYELLGVWKPNQPVWEYISFIAVMTNTVAIAYTHSDMTGGEEKVLWTINITSLSVFTAEAVLLLIAYFPMQYFSGAWNVLD</sequence>
<feature type="region of interest" description="Disordered" evidence="13">
    <location>
        <begin position="308"/>
        <end position="331"/>
    </location>
</feature>
<comment type="subcellular location">
    <subcellularLocation>
        <location evidence="1">Membrane</location>
        <topology evidence="1">Multi-pass membrane protein</topology>
    </subcellularLocation>
</comment>
<dbReference type="GO" id="GO:0008331">
    <property type="term" value="F:high voltage-gated calcium channel activity"/>
    <property type="evidence" value="ECO:0007669"/>
    <property type="project" value="TreeGrafter"/>
</dbReference>
<reference evidence="17" key="1">
    <citation type="submission" date="2015-09" db="EMBL/GenBank/DDBJ databases">
        <authorList>
            <consortium name="Pathogen Informatics"/>
        </authorList>
    </citation>
    <scope>NUCLEOTIDE SEQUENCE [LARGE SCALE GENOMIC DNA]</scope>
    <source>
        <strain evidence="17">Lake Konstanz</strain>
    </source>
</reference>
<evidence type="ECO:0000256" key="6">
    <source>
        <dbReference type="ARBA" id="ARBA00022837"/>
    </source>
</evidence>
<evidence type="ECO:0000256" key="14">
    <source>
        <dbReference type="SAM" id="Phobius"/>
    </source>
</evidence>
<evidence type="ECO:0000256" key="4">
    <source>
        <dbReference type="ARBA" id="ARBA00022673"/>
    </source>
</evidence>
<evidence type="ECO:0000313" key="16">
    <source>
        <dbReference type="EMBL" id="CUI11034.1"/>
    </source>
</evidence>
<feature type="transmembrane region" description="Helical" evidence="14">
    <location>
        <begin position="247"/>
        <end position="270"/>
    </location>
</feature>
<protein>
    <submittedName>
        <fullName evidence="16">Voltage-gated calcium channel protein, putative</fullName>
    </submittedName>
</protein>
<keyword evidence="5 14" id="KW-0812">Transmembrane</keyword>
<keyword evidence="12" id="KW-0407">Ion channel</keyword>
<feature type="transmembrane region" description="Helical" evidence="14">
    <location>
        <begin position="159"/>
        <end position="187"/>
    </location>
</feature>
<feature type="domain" description="Ion transport" evidence="15">
    <location>
        <begin position="45"/>
        <end position="279"/>
    </location>
</feature>
<feature type="non-terminal residue" evidence="16">
    <location>
        <position position="1"/>
    </location>
</feature>
<name>A0A0S4KDW9_BODSA</name>
<evidence type="ECO:0000256" key="13">
    <source>
        <dbReference type="SAM" id="MobiDB-lite"/>
    </source>
</evidence>
<dbReference type="EMBL" id="CYKH01000042">
    <property type="protein sequence ID" value="CUI11034.1"/>
    <property type="molecule type" value="Genomic_DNA"/>
</dbReference>
<evidence type="ECO:0000256" key="11">
    <source>
        <dbReference type="ARBA" id="ARBA00023180"/>
    </source>
</evidence>
<dbReference type="GO" id="GO:0098703">
    <property type="term" value="P:calcium ion import across plasma membrane"/>
    <property type="evidence" value="ECO:0007669"/>
    <property type="project" value="TreeGrafter"/>
</dbReference>
<dbReference type="OrthoDB" id="272031at2759"/>
<dbReference type="Gene3D" id="1.20.120.350">
    <property type="entry name" value="Voltage-gated potassium channels. Chain C"/>
    <property type="match status" value="3"/>
</dbReference>
<dbReference type="GO" id="GO:0005891">
    <property type="term" value="C:voltage-gated calcium channel complex"/>
    <property type="evidence" value="ECO:0007669"/>
    <property type="project" value="TreeGrafter"/>
</dbReference>
<keyword evidence="8 14" id="KW-1133">Transmembrane helix</keyword>
<feature type="transmembrane region" description="Helical" evidence="14">
    <location>
        <begin position="390"/>
        <end position="414"/>
    </location>
</feature>
<dbReference type="InterPro" id="IPR027359">
    <property type="entry name" value="Volt_channel_dom_sf"/>
</dbReference>
<keyword evidence="17" id="KW-1185">Reference proteome</keyword>
<feature type="transmembrane region" description="Helical" evidence="14">
    <location>
        <begin position="768"/>
        <end position="792"/>
    </location>
</feature>
<keyword evidence="2" id="KW-0813">Transport</keyword>
<dbReference type="InterPro" id="IPR050599">
    <property type="entry name" value="VDCC_alpha-1_subunit"/>
</dbReference>
<evidence type="ECO:0000256" key="10">
    <source>
        <dbReference type="ARBA" id="ARBA00023136"/>
    </source>
</evidence>
<dbReference type="InterPro" id="IPR005821">
    <property type="entry name" value="Ion_trans_dom"/>
</dbReference>
<evidence type="ECO:0000256" key="8">
    <source>
        <dbReference type="ARBA" id="ARBA00022989"/>
    </source>
</evidence>
<dbReference type="AlphaFoldDB" id="A0A0S4KDW9"/>
<dbReference type="VEuPathDB" id="TriTrypDB:BSAL_50450"/>
<feature type="non-terminal residue" evidence="16">
    <location>
        <position position="805"/>
    </location>
</feature>
<evidence type="ECO:0000256" key="7">
    <source>
        <dbReference type="ARBA" id="ARBA00022882"/>
    </source>
</evidence>
<feature type="region of interest" description="Disordered" evidence="13">
    <location>
        <begin position="1"/>
        <end position="21"/>
    </location>
</feature>
<evidence type="ECO:0000256" key="3">
    <source>
        <dbReference type="ARBA" id="ARBA00022568"/>
    </source>
</evidence>
<accession>A0A0S4KDW9</accession>
<feature type="transmembrane region" description="Helical" evidence="14">
    <location>
        <begin position="642"/>
        <end position="668"/>
    </location>
</feature>
<evidence type="ECO:0000259" key="15">
    <source>
        <dbReference type="Pfam" id="PF00520"/>
    </source>
</evidence>
<evidence type="ECO:0000256" key="12">
    <source>
        <dbReference type="ARBA" id="ARBA00023303"/>
    </source>
</evidence>
<feature type="transmembrane region" description="Helical" evidence="14">
    <location>
        <begin position="473"/>
        <end position="495"/>
    </location>
</feature>
<dbReference type="PANTHER" id="PTHR45628:SF7">
    <property type="entry name" value="VOLTAGE-DEPENDENT CALCIUM CHANNEL TYPE A SUBUNIT ALPHA-1"/>
    <property type="match status" value="1"/>
</dbReference>
<feature type="transmembrane region" description="Helical" evidence="14">
    <location>
        <begin position="357"/>
        <end position="378"/>
    </location>
</feature>
<dbReference type="PANTHER" id="PTHR45628">
    <property type="entry name" value="VOLTAGE-DEPENDENT CALCIUM CHANNEL TYPE A SUBUNIT ALPHA-1"/>
    <property type="match status" value="1"/>
</dbReference>
<feature type="transmembrane region" description="Helical" evidence="14">
    <location>
        <begin position="82"/>
        <end position="103"/>
    </location>
</feature>
<keyword evidence="11" id="KW-0325">Glycoprotein</keyword>
<dbReference type="SUPFAM" id="SSF81324">
    <property type="entry name" value="Voltage-gated potassium channels"/>
    <property type="match status" value="2"/>
</dbReference>
<dbReference type="Proteomes" id="UP000051952">
    <property type="component" value="Unassembled WGS sequence"/>
</dbReference>
<gene>
    <name evidence="16" type="ORF">BSAL_50450</name>
</gene>